<organism evidence="1 2">
    <name type="scientific">Cucumis melo var. makuwa</name>
    <name type="common">Oriental melon</name>
    <dbReference type="NCBI Taxonomy" id="1194695"/>
    <lineage>
        <taxon>Eukaryota</taxon>
        <taxon>Viridiplantae</taxon>
        <taxon>Streptophyta</taxon>
        <taxon>Embryophyta</taxon>
        <taxon>Tracheophyta</taxon>
        <taxon>Spermatophyta</taxon>
        <taxon>Magnoliopsida</taxon>
        <taxon>eudicotyledons</taxon>
        <taxon>Gunneridae</taxon>
        <taxon>Pentapetalae</taxon>
        <taxon>rosids</taxon>
        <taxon>fabids</taxon>
        <taxon>Cucurbitales</taxon>
        <taxon>Cucurbitaceae</taxon>
        <taxon>Benincaseae</taxon>
        <taxon>Cucumis</taxon>
    </lineage>
</organism>
<protein>
    <submittedName>
        <fullName evidence="1">Putative nuclease HARBI1</fullName>
    </submittedName>
</protein>
<comment type="caution">
    <text evidence="1">The sequence shown here is derived from an EMBL/GenBank/DDBJ whole genome shotgun (WGS) entry which is preliminary data.</text>
</comment>
<proteinExistence type="predicted"/>
<evidence type="ECO:0000313" key="2">
    <source>
        <dbReference type="Proteomes" id="UP000321947"/>
    </source>
</evidence>
<gene>
    <name evidence="1" type="ORF">E5676_scaffold177G00480</name>
</gene>
<sequence length="185" mass="21029">MGATSAGYYYLCDASDPNAEGFLAPYRGQRYHLTEWRERNPPKCSKDLFNMRHSYARNVIESAFGSSKDRGNIEEPHLGEGGSSEMNIENINFVEMTNDCVVRRNRQSGIDIDMIRVIRRDRSQLDCLSVSSGYTTDQFVLGVPLGSLKTRFVSMGSQIARVRERASSWTKVKVEESWRATEKDL</sequence>
<dbReference type="AlphaFoldDB" id="A0A5D3CNQ0"/>
<evidence type="ECO:0000313" key="1">
    <source>
        <dbReference type="EMBL" id="TYK11889.1"/>
    </source>
</evidence>
<dbReference type="EMBL" id="SSTD01010378">
    <property type="protein sequence ID" value="TYK11889.1"/>
    <property type="molecule type" value="Genomic_DNA"/>
</dbReference>
<name>A0A5D3CNQ0_CUCMM</name>
<dbReference type="Proteomes" id="UP000321947">
    <property type="component" value="Unassembled WGS sequence"/>
</dbReference>
<accession>A0A5D3CNQ0</accession>
<reference evidence="1 2" key="1">
    <citation type="submission" date="2019-08" db="EMBL/GenBank/DDBJ databases">
        <title>Draft genome sequences of two oriental melons (Cucumis melo L. var makuwa).</title>
        <authorList>
            <person name="Kwon S.-Y."/>
        </authorList>
    </citation>
    <scope>NUCLEOTIDE SEQUENCE [LARGE SCALE GENOMIC DNA]</scope>
    <source>
        <strain evidence="2">cv. Chang Bougi</strain>
        <tissue evidence="1">Leaf</tissue>
    </source>
</reference>